<dbReference type="PROSITE" id="PS00980">
    <property type="entry name" value="G_PROTEIN_RECEP_F3_2"/>
    <property type="match status" value="1"/>
</dbReference>
<dbReference type="InterPro" id="IPR017978">
    <property type="entry name" value="GPCR_3_C"/>
</dbReference>
<dbReference type="AlphaFoldDB" id="A0A060XEY3"/>
<dbReference type="PANTHER" id="PTHR24061:SF441">
    <property type="entry name" value="TASTE RECEPTOR TYPE 1 MEMBER 2B-RELATED"/>
    <property type="match status" value="1"/>
</dbReference>
<dbReference type="PRINTS" id="PR00248">
    <property type="entry name" value="GPCRMGR"/>
</dbReference>
<gene>
    <name evidence="15" type="ORF">GSONMT00013975001</name>
</gene>
<evidence type="ECO:0000256" key="10">
    <source>
        <dbReference type="ARBA" id="ARBA00023224"/>
    </source>
</evidence>
<dbReference type="GO" id="GO:0050909">
    <property type="term" value="P:sensory perception of taste"/>
    <property type="evidence" value="ECO:0007669"/>
    <property type="project" value="UniProtKB-ARBA"/>
</dbReference>
<feature type="domain" description="G-protein coupled receptors family 3 profile" evidence="14">
    <location>
        <begin position="614"/>
        <end position="877"/>
    </location>
</feature>
<evidence type="ECO:0000256" key="6">
    <source>
        <dbReference type="ARBA" id="ARBA00023040"/>
    </source>
</evidence>
<dbReference type="InterPro" id="IPR000068">
    <property type="entry name" value="GPCR_3_Ca_sens_rcpt-rel"/>
</dbReference>
<dbReference type="Pfam" id="PF07562">
    <property type="entry name" value="NCD3G"/>
    <property type="match status" value="1"/>
</dbReference>
<reference evidence="15" key="1">
    <citation type="journal article" date="2014" name="Nat. Commun.">
        <title>The rainbow trout genome provides novel insights into evolution after whole-genome duplication in vertebrates.</title>
        <authorList>
            <person name="Berthelot C."/>
            <person name="Brunet F."/>
            <person name="Chalopin D."/>
            <person name="Juanchich A."/>
            <person name="Bernard M."/>
            <person name="Noel B."/>
            <person name="Bento P."/>
            <person name="Da Silva C."/>
            <person name="Labadie K."/>
            <person name="Alberti A."/>
            <person name="Aury J.M."/>
            <person name="Louis A."/>
            <person name="Dehais P."/>
            <person name="Bardou P."/>
            <person name="Montfort J."/>
            <person name="Klopp C."/>
            <person name="Cabau C."/>
            <person name="Gaspin C."/>
            <person name="Thorgaard G.H."/>
            <person name="Boussaha M."/>
            <person name="Quillet E."/>
            <person name="Guyomard R."/>
            <person name="Galiana D."/>
            <person name="Bobe J."/>
            <person name="Volff J.N."/>
            <person name="Genet C."/>
            <person name="Wincker P."/>
            <person name="Jaillon O."/>
            <person name="Roest Crollius H."/>
            <person name="Guiguen Y."/>
        </authorList>
    </citation>
    <scope>NUCLEOTIDE SEQUENCE [LARGE SCALE GENOMIC DNA]</scope>
</reference>
<sequence>MKHLLALLVMLGSFQHALPESYSCSASEFKLDGEYILGGLFDIHHRNSSVVYNRPVIVDCSRQSFTLSSYRMFQVMRFAVQEINNSSLILPNVSLGYEIFDHCSDKFNFQAILNMISRNGSIQVLRCVNEYLSKVIAVAGPFRSMESMTVAPMFAMNLIPMVNYGSSSSVLSDKWKYPSFLRTTASNKDLIHLIILIIQHFNWNWVAFVSSGDENSQNGLQLFKSKLKDTKICLAYAKELNEMSDHYEILQQLEGLSIEVIIVFAGQSSAVAFIKSAIKHNIHSKVWIAGDSWSLNKNLPRLSGIKAIGTIIGITETVMPLPGFKDFVYLSQTQRNNRPSTCEQTPSRQTCNQACDLCSDVSPEEIIGENPSYSFATYSAIYAMAHALHNLLLCDIKGCSDNVTVYPFMSSPSTRSRYKPFLTLQLTGAGLSGQKVLRTDLLERRHLVMVPRCKSLSSSVQAILLPMFLLRELKRSNFTILNRHIEFDSNGDPTSTSYAIVFWNQSGQAEKVGSYETDPTLDVPFSINNTQIHWYADQVPVARCSPECSEGFAKKIDGLHQCCFQCNVCPGMTYVNYTDDPYSCIDCRKTEWSKPGSTFCTQRSVEYILFTDPIAITLMFSTGVLLALTLAIVILFALNYDKPVVKSAGGPMCFLLLGCLSASSISVFFFFGKPTVTNCVLRYFLFLLFYTVCLGCFAVRSFQIVCIFKMATKFPKIHSWWVKHNGQWWLIAIVFVLQLLLLTTVFTASPPTPVNDMTSYRDQIILKCAMTRTVIMFLLLTIVLVSLCFIFSYMGKDLPKNYNESKAITLYLLFLILTWITFCTASILYHGKYLQLFNAMSVLSSSYSILFCYFLPKCYIIIFQPQKNTQQHFQGIIQRYTQNISSK</sequence>
<evidence type="ECO:0000256" key="2">
    <source>
        <dbReference type="ARBA" id="ARBA00022475"/>
    </source>
</evidence>
<evidence type="ECO:0000256" key="9">
    <source>
        <dbReference type="ARBA" id="ARBA00023180"/>
    </source>
</evidence>
<dbReference type="CDD" id="cd15287">
    <property type="entry name" value="7tmC_TAS1R2a-like"/>
    <property type="match status" value="1"/>
</dbReference>
<protein>
    <recommendedName>
        <fullName evidence="14">G-protein coupled receptors family 3 profile domain-containing protein</fullName>
    </recommendedName>
</protein>
<keyword evidence="10" id="KW-0807">Transducer</keyword>
<evidence type="ECO:0000259" key="14">
    <source>
        <dbReference type="PROSITE" id="PS50259"/>
    </source>
</evidence>
<feature type="transmembrane region" description="Helical" evidence="12">
    <location>
        <begin position="835"/>
        <end position="855"/>
    </location>
</feature>
<dbReference type="PANTHER" id="PTHR24061">
    <property type="entry name" value="CALCIUM-SENSING RECEPTOR-RELATED"/>
    <property type="match status" value="1"/>
</dbReference>
<dbReference type="Pfam" id="PF01094">
    <property type="entry name" value="ANF_receptor"/>
    <property type="match status" value="1"/>
</dbReference>
<evidence type="ECO:0000256" key="4">
    <source>
        <dbReference type="ARBA" id="ARBA00022729"/>
    </source>
</evidence>
<dbReference type="SUPFAM" id="SSF53822">
    <property type="entry name" value="Periplasmic binding protein-like I"/>
    <property type="match status" value="1"/>
</dbReference>
<dbReference type="Proteomes" id="UP000193380">
    <property type="component" value="Unassembled WGS sequence"/>
</dbReference>
<dbReference type="InterPro" id="IPR017979">
    <property type="entry name" value="GPCR_3_CS"/>
</dbReference>
<organism evidence="15 16">
    <name type="scientific">Oncorhynchus mykiss</name>
    <name type="common">Rainbow trout</name>
    <name type="synonym">Salmo gairdneri</name>
    <dbReference type="NCBI Taxonomy" id="8022"/>
    <lineage>
        <taxon>Eukaryota</taxon>
        <taxon>Metazoa</taxon>
        <taxon>Chordata</taxon>
        <taxon>Craniata</taxon>
        <taxon>Vertebrata</taxon>
        <taxon>Euteleostomi</taxon>
        <taxon>Actinopterygii</taxon>
        <taxon>Neopterygii</taxon>
        <taxon>Teleostei</taxon>
        <taxon>Protacanthopterygii</taxon>
        <taxon>Salmoniformes</taxon>
        <taxon>Salmonidae</taxon>
        <taxon>Salmoninae</taxon>
        <taxon>Oncorhynchus</taxon>
    </lineage>
</organism>
<keyword evidence="9" id="KW-0325">Glycoprotein</keyword>
<dbReference type="PROSITE" id="PS50259">
    <property type="entry name" value="G_PROTEIN_RECEP_F3_4"/>
    <property type="match status" value="1"/>
</dbReference>
<keyword evidence="5 12" id="KW-1133">Transmembrane helix</keyword>
<dbReference type="InterPro" id="IPR000337">
    <property type="entry name" value="GPCR_3"/>
</dbReference>
<dbReference type="Pfam" id="PF00003">
    <property type="entry name" value="7tm_3"/>
    <property type="match status" value="1"/>
</dbReference>
<dbReference type="PaxDb" id="8022-A0A060XEY3"/>
<dbReference type="Gene3D" id="2.10.50.30">
    <property type="entry name" value="GPCR, family 3, nine cysteines domain"/>
    <property type="match status" value="1"/>
</dbReference>
<feature type="transmembrane region" description="Helical" evidence="12">
    <location>
        <begin position="614"/>
        <end position="640"/>
    </location>
</feature>
<dbReference type="GO" id="GO:0005886">
    <property type="term" value="C:plasma membrane"/>
    <property type="evidence" value="ECO:0007669"/>
    <property type="project" value="UniProtKB-SubCell"/>
</dbReference>
<feature type="transmembrane region" description="Helical" evidence="12">
    <location>
        <begin position="683"/>
        <end position="708"/>
    </location>
</feature>
<dbReference type="InterPro" id="IPR028082">
    <property type="entry name" value="Peripla_BP_I"/>
</dbReference>
<keyword evidence="3 12" id="KW-0812">Transmembrane</keyword>
<dbReference type="InterPro" id="IPR038550">
    <property type="entry name" value="GPCR_3_9-Cys_sf"/>
</dbReference>
<dbReference type="EMBL" id="FR905259">
    <property type="protein sequence ID" value="CDQ77757.1"/>
    <property type="molecule type" value="Genomic_DNA"/>
</dbReference>
<feature type="transmembrane region" description="Helical" evidence="12">
    <location>
        <begin position="769"/>
        <end position="795"/>
    </location>
</feature>
<dbReference type="FunFam" id="3.40.50.2300:FF:000016">
    <property type="entry name" value="Taste 1 receptor member 2"/>
    <property type="match status" value="1"/>
</dbReference>
<keyword evidence="8" id="KW-0675">Receptor</keyword>
<keyword evidence="7 12" id="KW-0472">Membrane</keyword>
<evidence type="ECO:0000313" key="15">
    <source>
        <dbReference type="EMBL" id="CDQ77757.1"/>
    </source>
</evidence>
<dbReference type="FunFam" id="2.10.50.30:FF:000004">
    <property type="entry name" value="Taste receptor type 1 member 3-like protein"/>
    <property type="match status" value="1"/>
</dbReference>
<keyword evidence="6" id="KW-0297">G-protein coupled receptor</keyword>
<feature type="transmembrane region" description="Helical" evidence="12">
    <location>
        <begin position="807"/>
        <end position="829"/>
    </location>
</feature>
<evidence type="ECO:0000256" key="7">
    <source>
        <dbReference type="ARBA" id="ARBA00023136"/>
    </source>
</evidence>
<evidence type="ECO:0000256" key="3">
    <source>
        <dbReference type="ARBA" id="ARBA00022692"/>
    </source>
</evidence>
<dbReference type="Gene3D" id="3.40.50.2300">
    <property type="match status" value="2"/>
</dbReference>
<evidence type="ECO:0000313" key="16">
    <source>
        <dbReference type="Proteomes" id="UP000193380"/>
    </source>
</evidence>
<keyword evidence="2" id="KW-1003">Cell membrane</keyword>
<feature type="transmembrane region" description="Helical" evidence="12">
    <location>
        <begin position="652"/>
        <end position="671"/>
    </location>
</feature>
<accession>A0A060XEY3</accession>
<evidence type="ECO:0000256" key="8">
    <source>
        <dbReference type="ARBA" id="ARBA00023170"/>
    </source>
</evidence>
<dbReference type="GO" id="GO:0004930">
    <property type="term" value="F:G protein-coupled receptor activity"/>
    <property type="evidence" value="ECO:0007669"/>
    <property type="project" value="UniProtKB-KW"/>
</dbReference>
<dbReference type="InterPro" id="IPR001828">
    <property type="entry name" value="ANF_lig-bd_rcpt"/>
</dbReference>
<feature type="signal peptide" evidence="13">
    <location>
        <begin position="1"/>
        <end position="19"/>
    </location>
</feature>
<evidence type="ECO:0000256" key="1">
    <source>
        <dbReference type="ARBA" id="ARBA00004651"/>
    </source>
</evidence>
<proteinExistence type="inferred from homology"/>
<keyword evidence="4 13" id="KW-0732">Signal</keyword>
<feature type="transmembrane region" description="Helical" evidence="12">
    <location>
        <begin position="728"/>
        <end position="749"/>
    </location>
</feature>
<dbReference type="InterPro" id="IPR011500">
    <property type="entry name" value="GPCR_3_9-Cys_dom"/>
</dbReference>
<evidence type="ECO:0000256" key="11">
    <source>
        <dbReference type="ARBA" id="ARBA00038492"/>
    </source>
</evidence>
<evidence type="ECO:0000256" key="12">
    <source>
        <dbReference type="SAM" id="Phobius"/>
    </source>
</evidence>
<evidence type="ECO:0000256" key="13">
    <source>
        <dbReference type="SAM" id="SignalP"/>
    </source>
</evidence>
<name>A0A060XEY3_ONCMY</name>
<comment type="similarity">
    <text evidence="11">Belongs to the G-protein coupled receptor 3 family. TAS1R subfamily.</text>
</comment>
<reference evidence="15" key="2">
    <citation type="submission" date="2014-03" db="EMBL/GenBank/DDBJ databases">
        <authorList>
            <person name="Genoscope - CEA"/>
        </authorList>
    </citation>
    <scope>NUCLEOTIDE SEQUENCE</scope>
</reference>
<evidence type="ECO:0000256" key="5">
    <source>
        <dbReference type="ARBA" id="ARBA00022989"/>
    </source>
</evidence>
<feature type="chain" id="PRO_5001595907" description="G-protein coupled receptors family 3 profile domain-containing protein" evidence="13">
    <location>
        <begin position="20"/>
        <end position="887"/>
    </location>
</feature>
<dbReference type="STRING" id="8022.A0A060XEY3"/>
<comment type="subcellular location">
    <subcellularLocation>
        <location evidence="1">Cell membrane</location>
        <topology evidence="1">Multi-pass membrane protein</topology>
    </subcellularLocation>
</comment>